<evidence type="ECO:0000313" key="1">
    <source>
        <dbReference type="EMBL" id="UWQ43802.1"/>
    </source>
</evidence>
<keyword evidence="1" id="KW-0614">Plasmid</keyword>
<sequence>MPRFIVTGCYTASAMKAMVERPSDREAASRALVEAAGGTQESFFLTTGDSDFAIHVNIDDVSALLAGLLAVGASGAVSNLRTVRAFTADEFLEMQKKASGIAGAYKAPGA</sequence>
<accession>A0ABY5WQK2</accession>
<geneLocation type="plasmid" evidence="1 2">
    <name>unnamed4</name>
</geneLocation>
<organism evidence="1 2">
    <name type="scientific">Leisingera aquaemixtae</name>
    <dbReference type="NCBI Taxonomy" id="1396826"/>
    <lineage>
        <taxon>Bacteria</taxon>
        <taxon>Pseudomonadati</taxon>
        <taxon>Pseudomonadota</taxon>
        <taxon>Alphaproteobacteria</taxon>
        <taxon>Rhodobacterales</taxon>
        <taxon>Roseobacteraceae</taxon>
        <taxon>Leisingera</taxon>
    </lineage>
</organism>
<evidence type="ECO:0000313" key="2">
    <source>
        <dbReference type="Proteomes" id="UP001058514"/>
    </source>
</evidence>
<dbReference type="InterPro" id="IPR014845">
    <property type="entry name" value="GYD/TTHA1554"/>
</dbReference>
<dbReference type="RefSeq" id="WP_141892193.1">
    <property type="nucleotide sequence ID" value="NZ_CP041163.1"/>
</dbReference>
<dbReference type="Proteomes" id="UP001058514">
    <property type="component" value="Plasmid unnamed4"/>
</dbReference>
<reference evidence="1" key="1">
    <citation type="submission" date="2021-08" db="EMBL/GenBank/DDBJ databases">
        <authorList>
            <person name="Nwanade C."/>
            <person name="Wang M."/>
            <person name="Masoudi A."/>
            <person name="Yu Z."/>
            <person name="Liu J."/>
        </authorList>
    </citation>
    <scope>NUCLEOTIDE SEQUENCE</scope>
    <source>
        <strain evidence="1">S166</strain>
        <plasmid evidence="1">unnamed4</plasmid>
    </source>
</reference>
<name>A0ABY5WQK2_9RHOB</name>
<proteinExistence type="predicted"/>
<dbReference type="EMBL" id="CP081055">
    <property type="protein sequence ID" value="UWQ43802.1"/>
    <property type="molecule type" value="Genomic_DNA"/>
</dbReference>
<gene>
    <name evidence="1" type="ORF">K3718_20620</name>
</gene>
<keyword evidence="2" id="KW-1185">Reference proteome</keyword>
<dbReference type="Pfam" id="PF08734">
    <property type="entry name" value="GYD"/>
    <property type="match status" value="1"/>
</dbReference>
<protein>
    <submittedName>
        <fullName evidence="1">GYD domain-containing protein</fullName>
    </submittedName>
</protein>